<evidence type="ECO:0000313" key="2">
    <source>
        <dbReference type="EMBL" id="KXZ43733.1"/>
    </source>
</evidence>
<dbReference type="PANTHER" id="PTHR39441:SF1">
    <property type="entry name" value="DUF2252 DOMAIN-CONTAINING PROTEIN"/>
    <property type="match status" value="1"/>
</dbReference>
<evidence type="ECO:0000313" key="3">
    <source>
        <dbReference type="Proteomes" id="UP000075714"/>
    </source>
</evidence>
<organism evidence="2 3">
    <name type="scientific">Gonium pectorale</name>
    <name type="common">Green alga</name>
    <dbReference type="NCBI Taxonomy" id="33097"/>
    <lineage>
        <taxon>Eukaryota</taxon>
        <taxon>Viridiplantae</taxon>
        <taxon>Chlorophyta</taxon>
        <taxon>core chlorophytes</taxon>
        <taxon>Chlorophyceae</taxon>
        <taxon>CS clade</taxon>
        <taxon>Chlamydomonadales</taxon>
        <taxon>Volvocaceae</taxon>
        <taxon>Gonium</taxon>
    </lineage>
</organism>
<accession>A0A150G1J0</accession>
<dbReference type="AlphaFoldDB" id="A0A150G1J0"/>
<dbReference type="EMBL" id="LSYV01000082">
    <property type="protein sequence ID" value="KXZ43733.1"/>
    <property type="molecule type" value="Genomic_DNA"/>
</dbReference>
<protein>
    <submittedName>
        <fullName evidence="2">Uncharacterized protein</fullName>
    </submittedName>
</protein>
<dbReference type="OrthoDB" id="9975454at2759"/>
<feature type="signal peptide" evidence="1">
    <location>
        <begin position="1"/>
        <end position="26"/>
    </location>
</feature>
<comment type="caution">
    <text evidence="2">The sequence shown here is derived from an EMBL/GenBank/DDBJ whole genome shotgun (WGS) entry which is preliminary data.</text>
</comment>
<reference evidence="3" key="1">
    <citation type="journal article" date="2016" name="Nat. Commun.">
        <title>The Gonium pectorale genome demonstrates co-option of cell cycle regulation during the evolution of multicellularity.</title>
        <authorList>
            <person name="Hanschen E.R."/>
            <person name="Marriage T.N."/>
            <person name="Ferris P.J."/>
            <person name="Hamaji T."/>
            <person name="Toyoda A."/>
            <person name="Fujiyama A."/>
            <person name="Neme R."/>
            <person name="Noguchi H."/>
            <person name="Minakuchi Y."/>
            <person name="Suzuki M."/>
            <person name="Kawai-Toyooka H."/>
            <person name="Smith D.R."/>
            <person name="Sparks H."/>
            <person name="Anderson J."/>
            <person name="Bakaric R."/>
            <person name="Luria V."/>
            <person name="Karger A."/>
            <person name="Kirschner M.W."/>
            <person name="Durand P.M."/>
            <person name="Michod R.E."/>
            <person name="Nozaki H."/>
            <person name="Olson B.J."/>
        </authorList>
    </citation>
    <scope>NUCLEOTIDE SEQUENCE [LARGE SCALE GENOMIC DNA]</scope>
    <source>
        <strain evidence="3">NIES-2863</strain>
    </source>
</reference>
<keyword evidence="3" id="KW-1185">Reference proteome</keyword>
<dbReference type="Proteomes" id="UP000075714">
    <property type="component" value="Unassembled WGS sequence"/>
</dbReference>
<proteinExistence type="predicted"/>
<dbReference type="PANTHER" id="PTHR39441">
    <property type="entry name" value="DUF2252 DOMAIN-CONTAINING PROTEIN"/>
    <property type="match status" value="1"/>
</dbReference>
<dbReference type="InterPro" id="IPR018721">
    <property type="entry name" value="DUF2252"/>
</dbReference>
<name>A0A150G1J0_GONPE</name>
<feature type="chain" id="PRO_5007561796" evidence="1">
    <location>
        <begin position="27"/>
        <end position="435"/>
    </location>
</feature>
<evidence type="ECO:0000256" key="1">
    <source>
        <dbReference type="SAM" id="SignalP"/>
    </source>
</evidence>
<sequence>MRYLAANGLAAAALLAVLAFSAPAEASRRQLITLYMVQSGTLRQTTNEGTLNSVNTPLGYTLCMQKMSQMNISAFTGTFDLDTGKVIYDLNDFDESFVANFLYDVYRFATSIFLVGRENGMSDTNIYTCVRSFVNFYCDRVKDIANGVISDSFVWSSSNAYGRIDNLIIDAETNESRKKMLDKWTVINATTSTRKFMSNAVNPDLDAVNTTERSAIIAAMPAYYTNTITSTSFTNKAAYFKVLDVAKRLNAGTGSLGTPRYYVLVDGASTGTSDDRILDVKLQGKPTVYAYLSSTAKAAVDNAVANNAERAVKAYKKLINQADNHLGWMTFLSGNYSVRERSPFKASLDTAGVDLSSLTNLAEQWGVMLAGAHARSDGGSFGTPTSFETVVKNLVAGNQDLFKTEVADFAQRYANQVNEDFSIFRTSLAAGKLCI</sequence>
<gene>
    <name evidence="2" type="ORF">GPECTOR_81g181</name>
</gene>
<keyword evidence="1" id="KW-0732">Signal</keyword>
<dbReference type="Pfam" id="PF10009">
    <property type="entry name" value="DUF2252"/>
    <property type="match status" value="1"/>
</dbReference>